<dbReference type="GO" id="GO:0005789">
    <property type="term" value="C:endoplasmic reticulum membrane"/>
    <property type="evidence" value="ECO:0007669"/>
    <property type="project" value="TreeGrafter"/>
</dbReference>
<dbReference type="OrthoDB" id="5582162at2759"/>
<dbReference type="PANTHER" id="PTHR35329">
    <property type="entry name" value="CHITIN SYNTHASE EXPORT CHAPERONE"/>
    <property type="match status" value="1"/>
</dbReference>
<keyword evidence="1" id="KW-1133">Transmembrane helix</keyword>
<dbReference type="Proteomes" id="UP000076738">
    <property type="component" value="Unassembled WGS sequence"/>
</dbReference>
<reference evidence="2 3" key="1">
    <citation type="journal article" date="2016" name="Mol. Biol. Evol.">
        <title>Comparative Genomics of Early-Diverging Mushroom-Forming Fungi Provides Insights into the Origins of Lignocellulose Decay Capabilities.</title>
        <authorList>
            <person name="Nagy L.G."/>
            <person name="Riley R."/>
            <person name="Tritt A."/>
            <person name="Adam C."/>
            <person name="Daum C."/>
            <person name="Floudas D."/>
            <person name="Sun H."/>
            <person name="Yadav J.S."/>
            <person name="Pangilinan J."/>
            <person name="Larsson K.H."/>
            <person name="Matsuura K."/>
            <person name="Barry K."/>
            <person name="Labutti K."/>
            <person name="Kuo R."/>
            <person name="Ohm R.A."/>
            <person name="Bhattacharya S.S."/>
            <person name="Shirouzu T."/>
            <person name="Yoshinaga Y."/>
            <person name="Martin F.M."/>
            <person name="Grigoriev I.V."/>
            <person name="Hibbett D.S."/>
        </authorList>
    </citation>
    <scope>NUCLEOTIDE SEQUENCE [LARGE SCALE GENOMIC DNA]</scope>
    <source>
        <strain evidence="2 3">TUFC12733</strain>
    </source>
</reference>
<dbReference type="STRING" id="1330018.A0A167Q5C0"/>
<evidence type="ECO:0000256" key="1">
    <source>
        <dbReference type="SAM" id="Phobius"/>
    </source>
</evidence>
<dbReference type="GO" id="GO:0006457">
    <property type="term" value="P:protein folding"/>
    <property type="evidence" value="ECO:0007669"/>
    <property type="project" value="TreeGrafter"/>
</dbReference>
<dbReference type="PANTHER" id="PTHR35329:SF1">
    <property type="entry name" value="CHITIN SYNTHASE EXPORT CHAPERONE"/>
    <property type="match status" value="1"/>
</dbReference>
<name>A0A167Q5C0_CALVF</name>
<feature type="transmembrane region" description="Helical" evidence="1">
    <location>
        <begin position="81"/>
        <end position="99"/>
    </location>
</feature>
<dbReference type="InterPro" id="IPR022057">
    <property type="entry name" value="Chs7"/>
</dbReference>
<protein>
    <submittedName>
        <fullName evidence="2">Uncharacterized protein</fullName>
    </submittedName>
</protein>
<evidence type="ECO:0000313" key="3">
    <source>
        <dbReference type="Proteomes" id="UP000076738"/>
    </source>
</evidence>
<feature type="transmembrane region" description="Helical" evidence="1">
    <location>
        <begin position="289"/>
        <end position="310"/>
    </location>
</feature>
<sequence>MPTLPPFGAFSTLCYAVPSYPLCNLFVHQLLGPQHSPGTLFPGQDTSNAINLANLVSAAPVGVNVECGIPRLHTGNSLGNIANIVACGLSVIVALFLAVSTSRRKAAVGRIELRAFLLTYALTCIFQLLTTGSFLEQGSEALAILTAIHMGLVAMLFWQLVGNALVATQWVEDGTLSSMIPFTLLSLAFFTATLYISLDTAFAFTQTWQPANATQLANLQNITLFVLLDIWPPAAAFIFFAIMASIVMCILRELRPIALYFLTAILFVLSQLAYFLLSRVICERTSAKIDGSFVATVLETLAVASLWAAWRSITEDSWDEPWYD</sequence>
<dbReference type="AlphaFoldDB" id="A0A167Q5C0"/>
<feature type="transmembrane region" description="Helical" evidence="1">
    <location>
        <begin position="258"/>
        <end position="277"/>
    </location>
</feature>
<keyword evidence="1" id="KW-0472">Membrane</keyword>
<organism evidence="2 3">
    <name type="scientific">Calocera viscosa (strain TUFC12733)</name>
    <dbReference type="NCBI Taxonomy" id="1330018"/>
    <lineage>
        <taxon>Eukaryota</taxon>
        <taxon>Fungi</taxon>
        <taxon>Dikarya</taxon>
        <taxon>Basidiomycota</taxon>
        <taxon>Agaricomycotina</taxon>
        <taxon>Dacrymycetes</taxon>
        <taxon>Dacrymycetales</taxon>
        <taxon>Dacrymycetaceae</taxon>
        <taxon>Calocera</taxon>
    </lineage>
</organism>
<gene>
    <name evidence="2" type="ORF">CALVIDRAFT_380762</name>
</gene>
<keyword evidence="1" id="KW-0812">Transmembrane</keyword>
<accession>A0A167Q5C0</accession>
<feature type="transmembrane region" description="Helical" evidence="1">
    <location>
        <begin position="111"/>
        <end position="129"/>
    </location>
</feature>
<dbReference type="EMBL" id="KV417272">
    <property type="protein sequence ID" value="KZO99427.1"/>
    <property type="molecule type" value="Genomic_DNA"/>
</dbReference>
<feature type="transmembrane region" description="Helical" evidence="1">
    <location>
        <begin position="230"/>
        <end position="251"/>
    </location>
</feature>
<dbReference type="Pfam" id="PF12271">
    <property type="entry name" value="Chs7"/>
    <property type="match status" value="1"/>
</dbReference>
<feature type="transmembrane region" description="Helical" evidence="1">
    <location>
        <begin position="141"/>
        <end position="167"/>
    </location>
</feature>
<proteinExistence type="predicted"/>
<keyword evidence="3" id="KW-1185">Reference proteome</keyword>
<evidence type="ECO:0000313" key="2">
    <source>
        <dbReference type="EMBL" id="KZO99427.1"/>
    </source>
</evidence>
<dbReference type="GO" id="GO:0051082">
    <property type="term" value="F:unfolded protein binding"/>
    <property type="evidence" value="ECO:0007669"/>
    <property type="project" value="TreeGrafter"/>
</dbReference>
<feature type="transmembrane region" description="Helical" evidence="1">
    <location>
        <begin position="179"/>
        <end position="198"/>
    </location>
</feature>